<evidence type="ECO:0000313" key="1">
    <source>
        <dbReference type="EMBL" id="AVX40668.1"/>
    </source>
</evidence>
<evidence type="ECO:0000313" key="2">
    <source>
        <dbReference type="Proteomes" id="UP000240908"/>
    </source>
</evidence>
<sequence>MSLRKTYSLGVQHDKMLTEQAVNLTGRLDRPIACRHVLYAILDLAYQIDSAELAQKVLDIANEPRRPRGPRNKHQ</sequence>
<name>A0ABM6V0X2_9GAMM</name>
<geneLocation type="plasmid" evidence="1 2">
    <name>unnamed1</name>
</geneLocation>
<reference evidence="2" key="1">
    <citation type="journal article" date="2018" name="Genome Announc.">
        <title>First complete genome sequence of Yersinia massiliensis.</title>
        <authorList>
            <person name="Thomas M.C."/>
            <person name="Arling V."/>
            <person name="Goji N."/>
            <person name="Janzen T.W."/>
            <person name="Duceppe M.-O."/>
            <person name="Mathews A."/>
            <person name="Carrillo C."/>
            <person name="Amoako K."/>
        </authorList>
    </citation>
    <scope>NUCLEOTIDE SEQUENCE [LARGE SCALE GENOMIC DNA]</scope>
    <source>
        <strain evidence="2">GTA</strain>
        <plasmid evidence="2">unnamed1</plasmid>
    </source>
</reference>
<proteinExistence type="predicted"/>
<gene>
    <name evidence="1" type="ORF">DA391_23630</name>
</gene>
<protein>
    <submittedName>
        <fullName evidence="1">Uncharacterized protein</fullName>
    </submittedName>
</protein>
<organism evidence="1 2">
    <name type="scientific">Yersinia massiliensis</name>
    <dbReference type="NCBI Taxonomy" id="419257"/>
    <lineage>
        <taxon>Bacteria</taxon>
        <taxon>Pseudomonadati</taxon>
        <taxon>Pseudomonadota</taxon>
        <taxon>Gammaproteobacteria</taxon>
        <taxon>Enterobacterales</taxon>
        <taxon>Yersiniaceae</taxon>
        <taxon>Yersinia</taxon>
    </lineage>
</organism>
<accession>A0ABM6V0X2</accession>
<keyword evidence="2" id="KW-1185">Reference proteome</keyword>
<keyword evidence="1" id="KW-0614">Plasmid</keyword>
<dbReference type="EMBL" id="CP028488">
    <property type="protein sequence ID" value="AVX40668.1"/>
    <property type="molecule type" value="Genomic_DNA"/>
</dbReference>
<dbReference type="Proteomes" id="UP000240908">
    <property type="component" value="Plasmid unnamed1"/>
</dbReference>